<protein>
    <submittedName>
        <fullName evidence="2">Reverse transcriptase domain-containing protein</fullName>
    </submittedName>
</protein>
<evidence type="ECO:0000313" key="2">
    <source>
        <dbReference type="EMBL" id="GJS57623.1"/>
    </source>
</evidence>
<keyword evidence="2" id="KW-0548">Nucleotidyltransferase</keyword>
<dbReference type="PANTHER" id="PTHR33067">
    <property type="entry name" value="RNA-DIRECTED DNA POLYMERASE-RELATED"/>
    <property type="match status" value="1"/>
</dbReference>
<sequence>MPLLLQVQETSSSIPLLPELNVERETEVDKDRFMVAYSTNNGSTTDVQPPVVQDQPQVPNSEPVVAPVSASMPKPSIPYPSRRNDERRQLTPTCMTLELRTRLDFPPIGIAEDVYLKVGKFKFPADFVVVDFDADPRVPLILGRSFLKTGRALIDVYEGELTLRVGKEAVTFNLDQTLRYSSNYDDMTANRIDVIEMACEGVLSRSVAVIIAKYFECRGKSRFYKGFEANKRAIAWKLPTSRVLTSYLLYSQDSYGRGLQTGGSTPKTGESKSTIVHQKGVEITS</sequence>
<dbReference type="EMBL" id="BQNB010009020">
    <property type="protein sequence ID" value="GJS57623.1"/>
    <property type="molecule type" value="Genomic_DNA"/>
</dbReference>
<dbReference type="GO" id="GO:0003964">
    <property type="term" value="F:RNA-directed DNA polymerase activity"/>
    <property type="evidence" value="ECO:0007669"/>
    <property type="project" value="UniProtKB-KW"/>
</dbReference>
<dbReference type="PANTHER" id="PTHR33067:SF9">
    <property type="entry name" value="RNA-DIRECTED DNA POLYMERASE"/>
    <property type="match status" value="1"/>
</dbReference>
<organism evidence="2 3">
    <name type="scientific">Tanacetum coccineum</name>
    <dbReference type="NCBI Taxonomy" id="301880"/>
    <lineage>
        <taxon>Eukaryota</taxon>
        <taxon>Viridiplantae</taxon>
        <taxon>Streptophyta</taxon>
        <taxon>Embryophyta</taxon>
        <taxon>Tracheophyta</taxon>
        <taxon>Spermatophyta</taxon>
        <taxon>Magnoliopsida</taxon>
        <taxon>eudicotyledons</taxon>
        <taxon>Gunneridae</taxon>
        <taxon>Pentapetalae</taxon>
        <taxon>asterids</taxon>
        <taxon>campanulids</taxon>
        <taxon>Asterales</taxon>
        <taxon>Asteraceae</taxon>
        <taxon>Asteroideae</taxon>
        <taxon>Anthemideae</taxon>
        <taxon>Anthemidinae</taxon>
        <taxon>Tanacetum</taxon>
    </lineage>
</organism>
<keyword evidence="2" id="KW-0808">Transferase</keyword>
<dbReference type="Proteomes" id="UP001151760">
    <property type="component" value="Unassembled WGS sequence"/>
</dbReference>
<reference evidence="2" key="2">
    <citation type="submission" date="2022-01" db="EMBL/GenBank/DDBJ databases">
        <authorList>
            <person name="Yamashiro T."/>
            <person name="Shiraishi A."/>
            <person name="Satake H."/>
            <person name="Nakayama K."/>
        </authorList>
    </citation>
    <scope>NUCLEOTIDE SEQUENCE</scope>
</reference>
<reference evidence="2" key="1">
    <citation type="journal article" date="2022" name="Int. J. Mol. Sci.">
        <title>Draft Genome of Tanacetum Coccineum: Genomic Comparison of Closely Related Tanacetum-Family Plants.</title>
        <authorList>
            <person name="Yamashiro T."/>
            <person name="Shiraishi A."/>
            <person name="Nakayama K."/>
            <person name="Satake H."/>
        </authorList>
    </citation>
    <scope>NUCLEOTIDE SEQUENCE</scope>
</reference>
<proteinExistence type="predicted"/>
<evidence type="ECO:0000313" key="3">
    <source>
        <dbReference type="Proteomes" id="UP001151760"/>
    </source>
</evidence>
<gene>
    <name evidence="2" type="ORF">Tco_0652407</name>
</gene>
<keyword evidence="3" id="KW-1185">Reference proteome</keyword>
<accession>A0ABQ4WXT7</accession>
<keyword evidence="2" id="KW-0695">RNA-directed DNA polymerase</keyword>
<feature type="region of interest" description="Disordered" evidence="1">
    <location>
        <begin position="40"/>
        <end position="85"/>
    </location>
</feature>
<evidence type="ECO:0000256" key="1">
    <source>
        <dbReference type="SAM" id="MobiDB-lite"/>
    </source>
</evidence>
<comment type="caution">
    <text evidence="2">The sequence shown here is derived from an EMBL/GenBank/DDBJ whole genome shotgun (WGS) entry which is preliminary data.</text>
</comment>
<feature type="compositionally biased region" description="Low complexity" evidence="1">
    <location>
        <begin position="46"/>
        <end position="59"/>
    </location>
</feature>
<name>A0ABQ4WXT7_9ASTR</name>
<dbReference type="InterPro" id="IPR021109">
    <property type="entry name" value="Peptidase_aspartic_dom_sf"/>
</dbReference>
<dbReference type="Gene3D" id="2.40.70.10">
    <property type="entry name" value="Acid Proteases"/>
    <property type="match status" value="1"/>
</dbReference>